<accession>A0A7X1Z896</accession>
<dbReference type="EMBL" id="WITJ01000008">
    <property type="protein sequence ID" value="MQW39650.1"/>
    <property type="molecule type" value="Genomic_DNA"/>
</dbReference>
<evidence type="ECO:0000313" key="3">
    <source>
        <dbReference type="Proteomes" id="UP000439550"/>
    </source>
</evidence>
<evidence type="ECO:0000259" key="1">
    <source>
        <dbReference type="PROSITE" id="PS51704"/>
    </source>
</evidence>
<dbReference type="InterPro" id="IPR017946">
    <property type="entry name" value="PLC-like_Pdiesterase_TIM-brl"/>
</dbReference>
<sequence>MNRITQIRAKRKAVSAERWIQLHHPTTHKIQTLVFAHRGSKCNRPENTLSAFREAVRVGADGIELDVHLTADEELVVIHDEKIDRTTNAKGAIQNLTLEQLKQYDAGSWFAPEFSTARIPTLSEVLSLLTALDFKGVLNIEIKTDQYHYPNIEKILSALMTKNHWGFDYLYSSFNLDSLKILSQLEPQTELSFLTENRLKKIKIGLLEPYITSIHPKKTYAFKHPVLVRHSTKPIRIWTVNSDKEMRLAFQENIAGLITDYPEKALQVRAEMQNS</sequence>
<dbReference type="Gene3D" id="3.20.20.190">
    <property type="entry name" value="Phosphatidylinositol (PI) phosphodiesterase"/>
    <property type="match status" value="1"/>
</dbReference>
<dbReference type="GO" id="GO:0008081">
    <property type="term" value="F:phosphoric diester hydrolase activity"/>
    <property type="evidence" value="ECO:0007669"/>
    <property type="project" value="InterPro"/>
</dbReference>
<dbReference type="GO" id="GO:0006629">
    <property type="term" value="P:lipid metabolic process"/>
    <property type="evidence" value="ECO:0007669"/>
    <property type="project" value="InterPro"/>
</dbReference>
<dbReference type="AlphaFoldDB" id="A0A7X1Z896"/>
<feature type="domain" description="GP-PDE" evidence="1">
    <location>
        <begin position="32"/>
        <end position="269"/>
    </location>
</feature>
<dbReference type="Pfam" id="PF03009">
    <property type="entry name" value="GDPD"/>
    <property type="match status" value="1"/>
</dbReference>
<dbReference type="InterPro" id="IPR030395">
    <property type="entry name" value="GP_PDE_dom"/>
</dbReference>
<reference evidence="2 3" key="1">
    <citation type="submission" date="2019-10" db="EMBL/GenBank/DDBJ databases">
        <authorList>
            <person name="Dong K."/>
        </authorList>
    </citation>
    <scope>NUCLEOTIDE SEQUENCE [LARGE SCALE GENOMIC DNA]</scope>
    <source>
        <strain evidence="2 3">DSM 28960</strain>
    </source>
</reference>
<protein>
    <submittedName>
        <fullName evidence="2">Glycerophosphodiester phosphodiesterase</fullName>
    </submittedName>
</protein>
<dbReference type="Proteomes" id="UP000439550">
    <property type="component" value="Unassembled WGS sequence"/>
</dbReference>
<comment type="caution">
    <text evidence="2">The sequence shown here is derived from an EMBL/GenBank/DDBJ whole genome shotgun (WGS) entry which is preliminary data.</text>
</comment>
<keyword evidence="3" id="KW-1185">Reference proteome</keyword>
<dbReference type="CDD" id="cd08563">
    <property type="entry name" value="GDPD_TtGDE_like"/>
    <property type="match status" value="1"/>
</dbReference>
<dbReference type="PANTHER" id="PTHR46211">
    <property type="entry name" value="GLYCEROPHOSPHORYL DIESTER PHOSPHODIESTERASE"/>
    <property type="match status" value="1"/>
</dbReference>
<proteinExistence type="predicted"/>
<evidence type="ECO:0000313" key="2">
    <source>
        <dbReference type="EMBL" id="MQW39650.1"/>
    </source>
</evidence>
<organism evidence="2 3">
    <name type="scientific">Lactococcus hircilactis</name>
    <dbReference type="NCBI Taxonomy" id="1494462"/>
    <lineage>
        <taxon>Bacteria</taxon>
        <taxon>Bacillati</taxon>
        <taxon>Bacillota</taxon>
        <taxon>Bacilli</taxon>
        <taxon>Lactobacillales</taxon>
        <taxon>Streptococcaceae</taxon>
        <taxon>Lactococcus</taxon>
    </lineage>
</organism>
<dbReference type="PANTHER" id="PTHR46211:SF1">
    <property type="entry name" value="GLYCEROPHOSPHODIESTER PHOSPHODIESTERASE, CYTOPLASMIC"/>
    <property type="match status" value="1"/>
</dbReference>
<dbReference type="SUPFAM" id="SSF51695">
    <property type="entry name" value="PLC-like phosphodiesterases"/>
    <property type="match status" value="1"/>
</dbReference>
<dbReference type="PROSITE" id="PS51704">
    <property type="entry name" value="GP_PDE"/>
    <property type="match status" value="1"/>
</dbReference>
<name>A0A7X1Z896_9LACT</name>
<dbReference type="OrthoDB" id="384721at2"/>
<gene>
    <name evidence="2" type="ORF">GHI93_06845</name>
</gene>